<evidence type="ECO:0000256" key="1">
    <source>
        <dbReference type="ARBA" id="ARBA00009477"/>
    </source>
</evidence>
<dbReference type="SUPFAM" id="SSF111369">
    <property type="entry name" value="HlyD-like secretion proteins"/>
    <property type="match status" value="1"/>
</dbReference>
<keyword evidence="7" id="KW-1185">Reference proteome</keyword>
<evidence type="ECO:0000256" key="2">
    <source>
        <dbReference type="SAM" id="Coils"/>
    </source>
</evidence>
<dbReference type="GO" id="GO:1990281">
    <property type="term" value="C:efflux pump complex"/>
    <property type="evidence" value="ECO:0007669"/>
    <property type="project" value="TreeGrafter"/>
</dbReference>
<feature type="signal peptide" evidence="3">
    <location>
        <begin position="1"/>
        <end position="28"/>
    </location>
</feature>
<dbReference type="Gene3D" id="2.40.420.20">
    <property type="match status" value="1"/>
</dbReference>
<feature type="coiled-coil region" evidence="2">
    <location>
        <begin position="109"/>
        <end position="136"/>
    </location>
</feature>
<evidence type="ECO:0000259" key="5">
    <source>
        <dbReference type="Pfam" id="PF25989"/>
    </source>
</evidence>
<evidence type="ECO:0000259" key="4">
    <source>
        <dbReference type="Pfam" id="PF25973"/>
    </source>
</evidence>
<feature type="domain" description="CzcB-like barrel-sandwich hybrid" evidence="4">
    <location>
        <begin position="80"/>
        <end position="208"/>
    </location>
</feature>
<name>A0A7Y9U8S8_9BURK</name>
<dbReference type="EMBL" id="JACCFH010000001">
    <property type="protein sequence ID" value="NYG35202.1"/>
    <property type="molecule type" value="Genomic_DNA"/>
</dbReference>
<proteinExistence type="inferred from homology"/>
<reference evidence="6 7" key="1">
    <citation type="submission" date="2020-07" db="EMBL/GenBank/DDBJ databases">
        <title>Genomic Encyclopedia of Archaeal and Bacterial Type Strains, Phase II (KMG-II): from individual species to whole genera.</title>
        <authorList>
            <person name="Goeker M."/>
        </authorList>
    </citation>
    <scope>NUCLEOTIDE SEQUENCE [LARGE SCALE GENOMIC DNA]</scope>
    <source>
        <strain evidence="6 7">DSM 21226</strain>
    </source>
</reference>
<comment type="caution">
    <text evidence="6">The sequence shown here is derived from an EMBL/GenBank/DDBJ whole genome shotgun (WGS) entry which is preliminary data.</text>
</comment>
<feature type="chain" id="PRO_5031191249" evidence="3">
    <location>
        <begin position="29"/>
        <end position="369"/>
    </location>
</feature>
<dbReference type="Gene3D" id="2.40.30.170">
    <property type="match status" value="1"/>
</dbReference>
<dbReference type="Pfam" id="PF25989">
    <property type="entry name" value="YknX_C"/>
    <property type="match status" value="1"/>
</dbReference>
<accession>A0A7Y9U8S8</accession>
<dbReference type="PANTHER" id="PTHR30469">
    <property type="entry name" value="MULTIDRUG RESISTANCE PROTEIN MDTA"/>
    <property type="match status" value="1"/>
</dbReference>
<dbReference type="GO" id="GO:0015562">
    <property type="term" value="F:efflux transmembrane transporter activity"/>
    <property type="evidence" value="ECO:0007669"/>
    <property type="project" value="TreeGrafter"/>
</dbReference>
<dbReference type="AlphaFoldDB" id="A0A7Y9U8S8"/>
<dbReference type="RefSeq" id="WP_179635743.1">
    <property type="nucleotide sequence ID" value="NZ_JACCFH010000001.1"/>
</dbReference>
<feature type="domain" description="YknX-like C-terminal permuted SH3-like" evidence="5">
    <location>
        <begin position="291"/>
        <end position="360"/>
    </location>
</feature>
<dbReference type="InterPro" id="IPR006143">
    <property type="entry name" value="RND_pump_MFP"/>
</dbReference>
<evidence type="ECO:0000313" key="7">
    <source>
        <dbReference type="Proteomes" id="UP000518288"/>
    </source>
</evidence>
<dbReference type="PANTHER" id="PTHR30469:SF15">
    <property type="entry name" value="HLYD FAMILY OF SECRETION PROTEINS"/>
    <property type="match status" value="1"/>
</dbReference>
<dbReference type="Proteomes" id="UP000518288">
    <property type="component" value="Unassembled WGS sequence"/>
</dbReference>
<organism evidence="6 7">
    <name type="scientific">Sphaerotilus montanus</name>
    <dbReference type="NCBI Taxonomy" id="522889"/>
    <lineage>
        <taxon>Bacteria</taxon>
        <taxon>Pseudomonadati</taxon>
        <taxon>Pseudomonadota</taxon>
        <taxon>Betaproteobacteria</taxon>
        <taxon>Burkholderiales</taxon>
        <taxon>Sphaerotilaceae</taxon>
        <taxon>Sphaerotilus</taxon>
    </lineage>
</organism>
<keyword evidence="2" id="KW-0175">Coiled coil</keyword>
<evidence type="ECO:0000313" key="6">
    <source>
        <dbReference type="EMBL" id="NYG35202.1"/>
    </source>
</evidence>
<dbReference type="InterPro" id="IPR058647">
    <property type="entry name" value="BSH_CzcB-like"/>
</dbReference>
<dbReference type="Gene3D" id="2.40.50.100">
    <property type="match status" value="1"/>
</dbReference>
<dbReference type="Gene3D" id="1.10.287.470">
    <property type="entry name" value="Helix hairpin bin"/>
    <property type="match status" value="1"/>
</dbReference>
<keyword evidence="3" id="KW-0732">Signal</keyword>
<protein>
    <submittedName>
        <fullName evidence="6">RND family efflux transporter MFP subunit</fullName>
    </submittedName>
</protein>
<dbReference type="Pfam" id="PF25973">
    <property type="entry name" value="BSH_CzcB"/>
    <property type="match status" value="1"/>
</dbReference>
<sequence>MTQPISRSVTLKLAFAFAVPLCALSAGAADAPASAAPKPALTVSVTTPQSGTLPQSLAANGSIAAWQEIVIGAETQGLRLVEVNVQVGDRVKKGQLLARLQSDTLAADLAATKAGLAEAEATLAEAQSNAERARALQPSGALSAQQIQQYTTGEATARARLQSLKARLAADTLRLNQTSLKAPDDGVISARLATMGAIAQPGQELFRLIRQGRLEWRAEVPAADLHRLQPGVAVKVIPAGGSAIDAKVRLLAPTVDPVTRNGLVYVDLPAGGTARPGMFARGEFVIGESSALTLPQTAVVLRDGYSYVFRLVQGNRVQQTKVQVGRRLGDRVEVTAGLNASAQVVAQGGGFLADGDLVKVVAAGAGAKP</sequence>
<evidence type="ECO:0000256" key="3">
    <source>
        <dbReference type="SAM" id="SignalP"/>
    </source>
</evidence>
<dbReference type="InterPro" id="IPR058637">
    <property type="entry name" value="YknX-like_C"/>
</dbReference>
<gene>
    <name evidence="6" type="ORF">BDD16_004188</name>
</gene>
<comment type="similarity">
    <text evidence="1">Belongs to the membrane fusion protein (MFP) (TC 8.A.1) family.</text>
</comment>
<dbReference type="NCBIfam" id="TIGR01730">
    <property type="entry name" value="RND_mfp"/>
    <property type="match status" value="1"/>
</dbReference>